<keyword evidence="3" id="KW-1185">Reference proteome</keyword>
<proteinExistence type="predicted"/>
<dbReference type="AlphaFoldDB" id="A0A9P7GMH0"/>
<dbReference type="Proteomes" id="UP000717328">
    <property type="component" value="Unassembled WGS sequence"/>
</dbReference>
<evidence type="ECO:0000313" key="2">
    <source>
        <dbReference type="EMBL" id="KAG5649617.1"/>
    </source>
</evidence>
<name>A0A9P7GMH0_9AGAR</name>
<feature type="region of interest" description="Disordered" evidence="1">
    <location>
        <begin position="26"/>
        <end position="58"/>
    </location>
</feature>
<reference evidence="2" key="2">
    <citation type="submission" date="2021-10" db="EMBL/GenBank/DDBJ databases">
        <title>Phylogenomics reveals ancestral predisposition of the termite-cultivated fungus Termitomyces towards a domesticated lifestyle.</title>
        <authorList>
            <person name="Auxier B."/>
            <person name="Grum-Grzhimaylo A."/>
            <person name="Cardenas M.E."/>
            <person name="Lodge J.D."/>
            <person name="Laessoe T."/>
            <person name="Pedersen O."/>
            <person name="Smith M.E."/>
            <person name="Kuyper T.W."/>
            <person name="Franco-Molano E.A."/>
            <person name="Baroni T.J."/>
            <person name="Aanen D.K."/>
        </authorList>
    </citation>
    <scope>NUCLEOTIDE SEQUENCE</scope>
    <source>
        <strain evidence="2">D49</strain>
    </source>
</reference>
<organism evidence="2 3">
    <name type="scientific">Sphagnurus paluster</name>
    <dbReference type="NCBI Taxonomy" id="117069"/>
    <lineage>
        <taxon>Eukaryota</taxon>
        <taxon>Fungi</taxon>
        <taxon>Dikarya</taxon>
        <taxon>Basidiomycota</taxon>
        <taxon>Agaricomycotina</taxon>
        <taxon>Agaricomycetes</taxon>
        <taxon>Agaricomycetidae</taxon>
        <taxon>Agaricales</taxon>
        <taxon>Tricholomatineae</taxon>
        <taxon>Lyophyllaceae</taxon>
        <taxon>Sphagnurus</taxon>
    </lineage>
</organism>
<sequence>MGPRPSVLSMINALPMEIAVPDTHDELLSPVDDTPATAKPRADTIEVEQTASSLPESLIIKSPVAPSLVSLPAEEILTPETDSVIEKTENEVEPETATVQPEPPEVEAETTEVEPQTIQDTEEPSEPTTEPTPLIEHELQADTTATDTTAEPESTATSTDMEDVIPEPTPTPDTTPLEGNIPPPAPAEVPVGDDPAPDLAPETAQEAAAVAADPVPNEVEEQGQELEVQQVEAEVHVEGLAPSEGDLEVEWTEVNSESTFTPEEKDEVVAVADEPSSTTDADAAVTDEPAEVAESEVEAHVEAKNEEPKVPAIAAEVKVVPEEAFTESQVETDSAVLEVEGEESVKSAPTAEGTTLSVV</sequence>
<gene>
    <name evidence="2" type="ORF">H0H81_002827</name>
</gene>
<dbReference type="EMBL" id="JABCKI010000833">
    <property type="protein sequence ID" value="KAG5649617.1"/>
    <property type="molecule type" value="Genomic_DNA"/>
</dbReference>
<evidence type="ECO:0000256" key="1">
    <source>
        <dbReference type="SAM" id="MobiDB-lite"/>
    </source>
</evidence>
<accession>A0A9P7GMH0</accession>
<comment type="caution">
    <text evidence="2">The sequence shown here is derived from an EMBL/GenBank/DDBJ whole genome shotgun (WGS) entry which is preliminary data.</text>
</comment>
<feature type="compositionally biased region" description="Low complexity" evidence="1">
    <location>
        <begin position="141"/>
        <end position="159"/>
    </location>
</feature>
<evidence type="ECO:0000313" key="3">
    <source>
        <dbReference type="Proteomes" id="UP000717328"/>
    </source>
</evidence>
<feature type="region of interest" description="Disordered" evidence="1">
    <location>
        <begin position="255"/>
        <end position="294"/>
    </location>
</feature>
<feature type="region of interest" description="Disordered" evidence="1">
    <location>
        <begin position="324"/>
        <end position="359"/>
    </location>
</feature>
<feature type="region of interest" description="Disordered" evidence="1">
    <location>
        <begin position="79"/>
        <end position="205"/>
    </location>
</feature>
<protein>
    <submittedName>
        <fullName evidence="2">Uncharacterized protein</fullName>
    </submittedName>
</protein>
<reference evidence="2" key="1">
    <citation type="submission" date="2021-02" db="EMBL/GenBank/DDBJ databases">
        <authorList>
            <person name="Nieuwenhuis M."/>
            <person name="Van De Peppel L.J.J."/>
        </authorList>
    </citation>
    <scope>NUCLEOTIDE SEQUENCE</scope>
    <source>
        <strain evidence="2">D49</strain>
    </source>
</reference>